<dbReference type="InterPro" id="IPR029058">
    <property type="entry name" value="AB_hydrolase_fold"/>
</dbReference>
<dbReference type="Proteomes" id="UP001391051">
    <property type="component" value="Unassembled WGS sequence"/>
</dbReference>
<protein>
    <recommendedName>
        <fullName evidence="1">T6SS Phospholipase effector Tle1-like catalytic domain-containing protein</fullName>
    </recommendedName>
</protein>
<feature type="domain" description="T6SS Phospholipase effector Tle1-like catalytic" evidence="1">
    <location>
        <begin position="3"/>
        <end position="328"/>
    </location>
</feature>
<dbReference type="SUPFAM" id="SSF53474">
    <property type="entry name" value="alpha/beta-Hydrolases"/>
    <property type="match status" value="1"/>
</dbReference>
<gene>
    <name evidence="2" type="ORF">PG986_007544</name>
</gene>
<dbReference type="PANTHER" id="PTHR33840:SF1">
    <property type="entry name" value="TLE1 PHOSPHOLIPASE DOMAIN-CONTAINING PROTEIN"/>
    <property type="match status" value="1"/>
</dbReference>
<dbReference type="PANTHER" id="PTHR33840">
    <property type="match status" value="1"/>
</dbReference>
<sequence>MGKRIIVCCDGTWQNSVDNYVKASPKHPTARLASPSNATRISRSFARTCSDGTFQIIYYQVGVGSGSGITSTFTRILGGAFGVGIAENIREAYSYICANYVDGDEIVLLGFSRGAFTARSIAGMITNIGLLTRVGMGYFFPIFKDTQNFSKWLHLTGGRLTGEAETERAVNLDYGDPFPRLPFPDKPKGDGAVETYRKRLVAMGFTRVCQNGEESAPIKIKAVGVWDTVGSLGIPTVPFLEKLGITRSTVEFQWYNTDLSKNIEHAFQALALDEVREPFSPAVWERHAAPDETIDLRQVWFPGGHSNIGGGEDDQGVSNITLAWMMDQLASVGIEFIPDALDRVYNQNVAYYQQEPFAKNWAIKPIVKANKPVRPWALHKTVQASGGLYKVLLTTPRTPGRYKKINPDTGKATKTSLEDTNERIHSSVRVRIACEGLSPGDKGEWKCPSLLAYWRPRKVMADFHDPTATEEDASSGGSPRWIWEYAGTEAGAPAVRTMVEENLGPYEKHLLEISGGKPSVMDYAEQFSFEDYDYPKPSKFTWDELPLDKLPLEKLKMWKR</sequence>
<dbReference type="Pfam" id="PF09994">
    <property type="entry name" value="T6SS_Tle1-like_cat"/>
    <property type="match status" value="1"/>
</dbReference>
<keyword evidence="3" id="KW-1185">Reference proteome</keyword>
<evidence type="ECO:0000313" key="2">
    <source>
        <dbReference type="EMBL" id="KAK7951816.1"/>
    </source>
</evidence>
<accession>A0ABR1QCV4</accession>
<dbReference type="GeneID" id="92076828"/>
<organism evidence="2 3">
    <name type="scientific">Apiospora aurea</name>
    <dbReference type="NCBI Taxonomy" id="335848"/>
    <lineage>
        <taxon>Eukaryota</taxon>
        <taxon>Fungi</taxon>
        <taxon>Dikarya</taxon>
        <taxon>Ascomycota</taxon>
        <taxon>Pezizomycotina</taxon>
        <taxon>Sordariomycetes</taxon>
        <taxon>Xylariomycetidae</taxon>
        <taxon>Amphisphaeriales</taxon>
        <taxon>Apiosporaceae</taxon>
        <taxon>Apiospora</taxon>
    </lineage>
</organism>
<evidence type="ECO:0000259" key="1">
    <source>
        <dbReference type="Pfam" id="PF09994"/>
    </source>
</evidence>
<name>A0ABR1QCV4_9PEZI</name>
<dbReference type="RefSeq" id="XP_066699878.1">
    <property type="nucleotide sequence ID" value="XM_066843766.1"/>
</dbReference>
<dbReference type="EMBL" id="JAQQWE010000005">
    <property type="protein sequence ID" value="KAK7951816.1"/>
    <property type="molecule type" value="Genomic_DNA"/>
</dbReference>
<comment type="caution">
    <text evidence="2">The sequence shown here is derived from an EMBL/GenBank/DDBJ whole genome shotgun (WGS) entry which is preliminary data.</text>
</comment>
<dbReference type="InterPro" id="IPR018712">
    <property type="entry name" value="Tle1-like_cat"/>
</dbReference>
<evidence type="ECO:0000313" key="3">
    <source>
        <dbReference type="Proteomes" id="UP001391051"/>
    </source>
</evidence>
<reference evidence="2 3" key="1">
    <citation type="submission" date="2023-01" db="EMBL/GenBank/DDBJ databases">
        <title>Analysis of 21 Apiospora genomes using comparative genomics revels a genus with tremendous synthesis potential of carbohydrate active enzymes and secondary metabolites.</title>
        <authorList>
            <person name="Sorensen T."/>
        </authorList>
    </citation>
    <scope>NUCLEOTIDE SEQUENCE [LARGE SCALE GENOMIC DNA]</scope>
    <source>
        <strain evidence="2 3">CBS 24483</strain>
    </source>
</reference>
<proteinExistence type="predicted"/>